<evidence type="ECO:0000256" key="7">
    <source>
        <dbReference type="ARBA" id="ARBA00023239"/>
    </source>
</evidence>
<accession>A0A5Q2RKS2</accession>
<dbReference type="EMBL" id="CP045851">
    <property type="protein sequence ID" value="QGG95181.1"/>
    <property type="molecule type" value="Genomic_DNA"/>
</dbReference>
<dbReference type="SMART" id="SM00934">
    <property type="entry name" value="OMPdecase"/>
    <property type="match status" value="1"/>
</dbReference>
<comment type="catalytic activity">
    <reaction evidence="8 11">
        <text>orotidine 5'-phosphate + H(+) = UMP + CO2</text>
        <dbReference type="Rhea" id="RHEA:11596"/>
        <dbReference type="ChEBI" id="CHEBI:15378"/>
        <dbReference type="ChEBI" id="CHEBI:16526"/>
        <dbReference type="ChEBI" id="CHEBI:57538"/>
        <dbReference type="ChEBI" id="CHEBI:57865"/>
        <dbReference type="EC" id="4.1.1.23"/>
    </reaction>
</comment>
<dbReference type="InterPro" id="IPR011060">
    <property type="entry name" value="RibuloseP-bd_barrel"/>
</dbReference>
<feature type="domain" description="Orotidine 5'-phosphate decarboxylase" evidence="12">
    <location>
        <begin position="20"/>
        <end position="232"/>
    </location>
</feature>
<evidence type="ECO:0000256" key="9">
    <source>
        <dbReference type="PIRSR" id="PIRSR614732-1"/>
    </source>
</evidence>
<dbReference type="PANTHER" id="PTHR32119">
    <property type="entry name" value="OROTIDINE 5'-PHOSPHATE DECARBOXYLASE"/>
    <property type="match status" value="1"/>
</dbReference>
<dbReference type="GO" id="GO:0004590">
    <property type="term" value="F:orotidine-5'-phosphate decarboxylase activity"/>
    <property type="evidence" value="ECO:0007669"/>
    <property type="project" value="UniProtKB-EC"/>
</dbReference>
<evidence type="ECO:0000256" key="6">
    <source>
        <dbReference type="ARBA" id="ARBA00022975"/>
    </source>
</evidence>
<dbReference type="GO" id="GO:0005829">
    <property type="term" value="C:cytosol"/>
    <property type="evidence" value="ECO:0007669"/>
    <property type="project" value="TreeGrafter"/>
</dbReference>
<comment type="function">
    <text evidence="1">Catalyzes the decarboxylation of orotidine 5'-monophosphate (OMP) to uridine 5'-monophosphate (UMP).</text>
</comment>
<evidence type="ECO:0000259" key="12">
    <source>
        <dbReference type="SMART" id="SM00934"/>
    </source>
</evidence>
<dbReference type="InterPro" id="IPR001754">
    <property type="entry name" value="OMPdeCOase_dom"/>
</dbReference>
<keyword evidence="7 11" id="KW-0456">Lyase</keyword>
<dbReference type="InterPro" id="IPR013785">
    <property type="entry name" value="Aldolase_TIM"/>
</dbReference>
<evidence type="ECO:0000313" key="13">
    <source>
        <dbReference type="EMBL" id="QGG95181.1"/>
    </source>
</evidence>
<name>A0A5Q2RKS2_9ACTN</name>
<evidence type="ECO:0000256" key="5">
    <source>
        <dbReference type="ARBA" id="ARBA00022793"/>
    </source>
</evidence>
<comment type="similarity">
    <text evidence="11">Belongs to the OMP decarboxylase family.</text>
</comment>
<gene>
    <name evidence="13" type="primary">pyrF</name>
    <name evidence="13" type="ORF">GH723_08760</name>
</gene>
<proteinExistence type="inferred from homology"/>
<evidence type="ECO:0000256" key="10">
    <source>
        <dbReference type="PIRSR" id="PIRSR614732-2"/>
    </source>
</evidence>
<dbReference type="EC" id="4.1.1.23" evidence="3 11"/>
<feature type="binding site" evidence="10">
    <location>
        <position position="216"/>
    </location>
    <ligand>
        <name>substrate</name>
    </ligand>
</feature>
<feature type="active site" description="For OMPdecase activity" evidence="9">
    <location>
        <position position="77"/>
    </location>
</feature>
<feature type="active site" description="For OMPdecase activity" evidence="9">
    <location>
        <position position="80"/>
    </location>
</feature>
<dbReference type="InterPro" id="IPR018089">
    <property type="entry name" value="OMPdecase_AS"/>
</dbReference>
<organism evidence="13 14">
    <name type="scientific">Actinomarinicola tropica</name>
    <dbReference type="NCBI Taxonomy" id="2789776"/>
    <lineage>
        <taxon>Bacteria</taxon>
        <taxon>Bacillati</taxon>
        <taxon>Actinomycetota</taxon>
        <taxon>Acidimicrobiia</taxon>
        <taxon>Acidimicrobiales</taxon>
        <taxon>Iamiaceae</taxon>
        <taxon>Actinomarinicola</taxon>
    </lineage>
</organism>
<dbReference type="KEGG" id="atq:GH723_08760"/>
<dbReference type="Gene3D" id="3.20.20.70">
    <property type="entry name" value="Aldolase class I"/>
    <property type="match status" value="1"/>
</dbReference>
<feature type="active site" description="For OMPdecase activity" evidence="9">
    <location>
        <position position="75"/>
    </location>
</feature>
<dbReference type="UniPathway" id="UPA00070">
    <property type="reaction ID" value="UER00120"/>
</dbReference>
<evidence type="ECO:0000256" key="1">
    <source>
        <dbReference type="ARBA" id="ARBA00002356"/>
    </source>
</evidence>
<reference evidence="13 14" key="1">
    <citation type="submission" date="2019-11" db="EMBL/GenBank/DDBJ databases">
        <authorList>
            <person name="He Y."/>
        </authorList>
    </citation>
    <scope>NUCLEOTIDE SEQUENCE [LARGE SCALE GENOMIC DNA]</scope>
    <source>
        <strain evidence="13 14">SCSIO 58843</strain>
    </source>
</reference>
<evidence type="ECO:0000256" key="8">
    <source>
        <dbReference type="ARBA" id="ARBA00049157"/>
    </source>
</evidence>
<sequence length="237" mass="24286">MTPTDDLFADEVPEHGPWDHLAIALDVDDVVVALRLATELQPWFRVAKVGLELFSSAGPEVIGSLHDLGYDVFCDLKLHDIPTTVGKAARVIGSLGASYLTVHTAGGVDMVRAGNEGLLEGAANAGLTAPSLLGVTVLTSDPDASQLRPRLDVALEAGCEGVVCAATDLAEVLEVGPELVTVVPGIRPEGTSTDDQARVATPRAAIEAGADLLVIGRVVTAADDPAAAAAAIVESLS</sequence>
<dbReference type="PANTHER" id="PTHR32119:SF2">
    <property type="entry name" value="OROTIDINE 5'-PHOSPHATE DECARBOXYLASE"/>
    <property type="match status" value="1"/>
</dbReference>
<keyword evidence="5 11" id="KW-0210">Decarboxylase</keyword>
<dbReference type="SUPFAM" id="SSF51366">
    <property type="entry name" value="Ribulose-phoshate binding barrel"/>
    <property type="match status" value="1"/>
</dbReference>
<feature type="binding site" evidence="10">
    <location>
        <position position="48"/>
    </location>
    <ligand>
        <name>substrate</name>
    </ligand>
</feature>
<feature type="binding site" evidence="10">
    <location>
        <position position="26"/>
    </location>
    <ligand>
        <name>substrate</name>
    </ligand>
</feature>
<dbReference type="NCBIfam" id="TIGR01740">
    <property type="entry name" value="pyrF"/>
    <property type="match status" value="1"/>
</dbReference>
<dbReference type="CDD" id="cd04725">
    <property type="entry name" value="OMP_decarboxylase_like"/>
    <property type="match status" value="1"/>
</dbReference>
<evidence type="ECO:0000256" key="3">
    <source>
        <dbReference type="ARBA" id="ARBA00012321"/>
    </source>
</evidence>
<keyword evidence="6 11" id="KW-0665">Pyrimidine biosynthesis</keyword>
<comment type="pathway">
    <text evidence="2 11">Pyrimidine metabolism; UMP biosynthesis via de novo pathway; UMP from orotate: step 2/2.</text>
</comment>
<evidence type="ECO:0000313" key="14">
    <source>
        <dbReference type="Proteomes" id="UP000334019"/>
    </source>
</evidence>
<evidence type="ECO:0000256" key="11">
    <source>
        <dbReference type="RuleBase" id="RU000512"/>
    </source>
</evidence>
<dbReference type="PROSITE" id="PS00156">
    <property type="entry name" value="OMPDECASE"/>
    <property type="match status" value="1"/>
</dbReference>
<feature type="binding site" evidence="10">
    <location>
        <position position="187"/>
    </location>
    <ligand>
        <name>substrate</name>
    </ligand>
</feature>
<dbReference type="InterPro" id="IPR014732">
    <property type="entry name" value="OMPdecase"/>
</dbReference>
<keyword evidence="14" id="KW-1185">Reference proteome</keyword>
<dbReference type="RefSeq" id="WP_153759289.1">
    <property type="nucleotide sequence ID" value="NZ_CP045851.1"/>
</dbReference>
<protein>
    <recommendedName>
        <fullName evidence="4 11">Orotidine 5'-phosphate decarboxylase</fullName>
        <ecNumber evidence="3 11">4.1.1.23</ecNumber>
    </recommendedName>
</protein>
<dbReference type="Pfam" id="PF00215">
    <property type="entry name" value="OMPdecase"/>
    <property type="match status" value="1"/>
</dbReference>
<feature type="binding site" evidence="10">
    <location>
        <position position="196"/>
    </location>
    <ligand>
        <name>substrate</name>
    </ligand>
</feature>
<dbReference type="GO" id="GO:0006207">
    <property type="term" value="P:'de novo' pyrimidine nucleobase biosynthetic process"/>
    <property type="evidence" value="ECO:0007669"/>
    <property type="project" value="InterPro"/>
</dbReference>
<dbReference type="Proteomes" id="UP000334019">
    <property type="component" value="Chromosome"/>
</dbReference>
<evidence type="ECO:0000256" key="4">
    <source>
        <dbReference type="ARBA" id="ARBA00021923"/>
    </source>
</evidence>
<evidence type="ECO:0000256" key="2">
    <source>
        <dbReference type="ARBA" id="ARBA00004861"/>
    </source>
</evidence>
<dbReference type="AlphaFoldDB" id="A0A5Q2RKS2"/>
<dbReference type="GO" id="GO:0044205">
    <property type="term" value="P:'de novo' UMP biosynthetic process"/>
    <property type="evidence" value="ECO:0007669"/>
    <property type="project" value="UniProtKB-UniPathway"/>
</dbReference>
<feature type="binding site" evidence="10">
    <location>
        <position position="217"/>
    </location>
    <ligand>
        <name>substrate</name>
    </ligand>
</feature>
<feature type="binding site" evidence="10">
    <location>
        <position position="139"/>
    </location>
    <ligand>
        <name>substrate</name>
    </ligand>
</feature>